<dbReference type="PANTHER" id="PTHR47791:SF3">
    <property type="entry name" value="MEIOTICALLY UP-REGULATED GENE 191 PROTEIN"/>
    <property type="match status" value="1"/>
</dbReference>
<dbReference type="PANTHER" id="PTHR47791">
    <property type="entry name" value="MEIOTICALLY UP-REGULATED GENE 191 PROTEIN"/>
    <property type="match status" value="1"/>
</dbReference>
<name>A0ABX3NZ36_9BACT</name>
<evidence type="ECO:0000256" key="1">
    <source>
        <dbReference type="SAM" id="SignalP"/>
    </source>
</evidence>
<dbReference type="InterPro" id="IPR005198">
    <property type="entry name" value="Glyco_hydro_76"/>
</dbReference>
<evidence type="ECO:0000313" key="3">
    <source>
        <dbReference type="Proteomes" id="UP000192277"/>
    </source>
</evidence>
<keyword evidence="3" id="KW-1185">Reference proteome</keyword>
<dbReference type="Proteomes" id="UP000192277">
    <property type="component" value="Unassembled WGS sequence"/>
</dbReference>
<dbReference type="InterPro" id="IPR008928">
    <property type="entry name" value="6-hairpin_glycosidase_sf"/>
</dbReference>
<accession>A0ABX3NZ36</accession>
<comment type="caution">
    <text evidence="2">The sequence shown here is derived from an EMBL/GenBank/DDBJ whole genome shotgun (WGS) entry which is preliminary data.</text>
</comment>
<dbReference type="InterPro" id="IPR053169">
    <property type="entry name" value="MUG_Protein"/>
</dbReference>
<reference evidence="2 3" key="1">
    <citation type="submission" date="2016-04" db="EMBL/GenBank/DDBJ databases">
        <authorList>
            <person name="Chen L."/>
            <person name="Zhuang W."/>
            <person name="Wang G."/>
        </authorList>
    </citation>
    <scope>NUCLEOTIDE SEQUENCE [LARGE SCALE GENOMIC DNA]</scope>
    <source>
        <strain evidence="3">GR20</strain>
    </source>
</reference>
<protein>
    <recommendedName>
        <fullName evidence="4">Glycoside hydrolase family 76</fullName>
    </recommendedName>
</protein>
<organism evidence="2 3">
    <name type="scientific">Niastella koreensis</name>
    <dbReference type="NCBI Taxonomy" id="354356"/>
    <lineage>
        <taxon>Bacteria</taxon>
        <taxon>Pseudomonadati</taxon>
        <taxon>Bacteroidota</taxon>
        <taxon>Chitinophagia</taxon>
        <taxon>Chitinophagales</taxon>
        <taxon>Chitinophagaceae</taxon>
        <taxon>Niastella</taxon>
    </lineage>
</organism>
<dbReference type="PROSITE" id="PS51257">
    <property type="entry name" value="PROKAR_LIPOPROTEIN"/>
    <property type="match status" value="1"/>
</dbReference>
<gene>
    <name evidence="2" type="ORF">A4D02_27385</name>
</gene>
<dbReference type="PIRSF" id="PIRSF021505">
    <property type="entry name" value="O_gly_hdrol"/>
    <property type="match status" value="1"/>
</dbReference>
<dbReference type="SUPFAM" id="SSF48208">
    <property type="entry name" value="Six-hairpin glycosidases"/>
    <property type="match status" value="1"/>
</dbReference>
<dbReference type="InterPro" id="IPR014512">
    <property type="entry name" value="O_gly_hydro"/>
</dbReference>
<proteinExistence type="predicted"/>
<dbReference type="Pfam" id="PF03663">
    <property type="entry name" value="Glyco_hydro_76"/>
    <property type="match status" value="1"/>
</dbReference>
<feature type="signal peptide" evidence="1">
    <location>
        <begin position="1"/>
        <end position="23"/>
    </location>
</feature>
<feature type="chain" id="PRO_5046955067" description="Glycoside hydrolase family 76" evidence="1">
    <location>
        <begin position="24"/>
        <end position="383"/>
    </location>
</feature>
<dbReference type="Gene3D" id="1.50.10.20">
    <property type="match status" value="1"/>
</dbReference>
<evidence type="ECO:0000313" key="2">
    <source>
        <dbReference type="EMBL" id="OQP50157.1"/>
    </source>
</evidence>
<sequence length="383" mass="43076">MKHMVYCLKAVFVLLGITLLSCGKSNDNPPAGGPVAPQQVSYTANDATSAYNDFNKYLFDPNRKIYYRASDKSGIGAIWTQAIYFDMAMNAWKRTQDARYRQLIEDIYDGNAGQYNNYNWRDDSKWFIWDDMMWWIIALGRGYETTGEQKFLDHAKEGFNFVWNGDAAMGRKGSHDSTGGMEWDWHQRGKTACINFPTIIGAMTLYNITKDPDYVAKAKEVYGWARANLFDATNGRVADHKVDNNPTNWTLHTYNQASFIGAAVMLYNQTKDVAYLNDAVLAAGYTQKYMCDANGILSFETGEEQGVYNAILAQYMIRLIEDGNKPGYLAWLRKNINTAYGNRSSTSGLMGKDYKSTPTAGAPVSCYDACSIPALMQVIPPEK</sequence>
<evidence type="ECO:0008006" key="4">
    <source>
        <dbReference type="Google" id="ProtNLM"/>
    </source>
</evidence>
<dbReference type="RefSeq" id="WP_041346820.1">
    <property type="nucleotide sequence ID" value="NZ_LWBO01000007.1"/>
</dbReference>
<keyword evidence="1" id="KW-0732">Signal</keyword>
<dbReference type="EMBL" id="LWBO01000007">
    <property type="protein sequence ID" value="OQP50157.1"/>
    <property type="molecule type" value="Genomic_DNA"/>
</dbReference>